<dbReference type="SUPFAM" id="SSF57625">
    <property type="entry name" value="Invertebrate chitin-binding proteins"/>
    <property type="match status" value="1"/>
</dbReference>
<feature type="compositionally biased region" description="Basic residues" evidence="1">
    <location>
        <begin position="731"/>
        <end position="749"/>
    </location>
</feature>
<feature type="compositionally biased region" description="Polar residues" evidence="1">
    <location>
        <begin position="505"/>
        <end position="521"/>
    </location>
</feature>
<feature type="compositionally biased region" description="Basic and acidic residues" evidence="1">
    <location>
        <begin position="76"/>
        <end position="91"/>
    </location>
</feature>
<feature type="region of interest" description="Disordered" evidence="1">
    <location>
        <begin position="955"/>
        <end position="1196"/>
    </location>
</feature>
<protein>
    <recommendedName>
        <fullName evidence="3">Chitin-binding type-2 domain-containing protein</fullName>
    </recommendedName>
</protein>
<feature type="compositionally biased region" description="Polar residues" evidence="1">
    <location>
        <begin position="537"/>
        <end position="555"/>
    </location>
</feature>
<evidence type="ECO:0000259" key="3">
    <source>
        <dbReference type="PROSITE" id="PS50940"/>
    </source>
</evidence>
<feature type="compositionally biased region" description="Pro residues" evidence="1">
    <location>
        <begin position="1182"/>
        <end position="1191"/>
    </location>
</feature>
<dbReference type="EMBL" id="VSRR010000125">
    <property type="protein sequence ID" value="MPC10633.1"/>
    <property type="molecule type" value="Genomic_DNA"/>
</dbReference>
<feature type="compositionally biased region" description="Basic and acidic residues" evidence="1">
    <location>
        <begin position="768"/>
        <end position="788"/>
    </location>
</feature>
<dbReference type="InterPro" id="IPR036508">
    <property type="entry name" value="Chitin-bd_dom_sf"/>
</dbReference>
<evidence type="ECO:0000256" key="2">
    <source>
        <dbReference type="SAM" id="Phobius"/>
    </source>
</evidence>
<comment type="caution">
    <text evidence="4">The sequence shown here is derived from an EMBL/GenBank/DDBJ whole genome shotgun (WGS) entry which is preliminary data.</text>
</comment>
<reference evidence="4 5" key="1">
    <citation type="submission" date="2019-05" db="EMBL/GenBank/DDBJ databases">
        <title>Another draft genome of Portunus trituberculatus and its Hox gene families provides insights of decapod evolution.</title>
        <authorList>
            <person name="Jeong J.-H."/>
            <person name="Song I."/>
            <person name="Kim S."/>
            <person name="Choi T."/>
            <person name="Kim D."/>
            <person name="Ryu S."/>
            <person name="Kim W."/>
        </authorList>
    </citation>
    <scope>NUCLEOTIDE SEQUENCE [LARGE SCALE GENOMIC DNA]</scope>
    <source>
        <tissue evidence="4">Muscle</tissue>
    </source>
</reference>
<keyword evidence="5" id="KW-1185">Reference proteome</keyword>
<keyword evidence="2" id="KW-0812">Transmembrane</keyword>
<name>A0A5B7CT44_PORTR</name>
<feature type="compositionally biased region" description="Low complexity" evidence="1">
    <location>
        <begin position="824"/>
        <end position="837"/>
    </location>
</feature>
<gene>
    <name evidence="4" type="ORF">E2C01_003272</name>
</gene>
<feature type="compositionally biased region" description="Polar residues" evidence="1">
    <location>
        <begin position="607"/>
        <end position="616"/>
    </location>
</feature>
<feature type="region of interest" description="Disordered" evidence="1">
    <location>
        <begin position="430"/>
        <end position="485"/>
    </location>
</feature>
<evidence type="ECO:0000313" key="4">
    <source>
        <dbReference type="EMBL" id="MPC10633.1"/>
    </source>
</evidence>
<dbReference type="OrthoDB" id="6369789at2759"/>
<feature type="compositionally biased region" description="Polar residues" evidence="1">
    <location>
        <begin position="56"/>
        <end position="75"/>
    </location>
</feature>
<organism evidence="4 5">
    <name type="scientific">Portunus trituberculatus</name>
    <name type="common">Swimming crab</name>
    <name type="synonym">Neptunus trituberculatus</name>
    <dbReference type="NCBI Taxonomy" id="210409"/>
    <lineage>
        <taxon>Eukaryota</taxon>
        <taxon>Metazoa</taxon>
        <taxon>Ecdysozoa</taxon>
        <taxon>Arthropoda</taxon>
        <taxon>Crustacea</taxon>
        <taxon>Multicrustacea</taxon>
        <taxon>Malacostraca</taxon>
        <taxon>Eumalacostraca</taxon>
        <taxon>Eucarida</taxon>
        <taxon>Decapoda</taxon>
        <taxon>Pleocyemata</taxon>
        <taxon>Brachyura</taxon>
        <taxon>Eubrachyura</taxon>
        <taxon>Portunoidea</taxon>
        <taxon>Portunidae</taxon>
        <taxon>Portuninae</taxon>
        <taxon>Portunus</taxon>
    </lineage>
</organism>
<feature type="domain" description="Chitin-binding type-2" evidence="3">
    <location>
        <begin position="1213"/>
        <end position="1273"/>
    </location>
</feature>
<dbReference type="Gene3D" id="2.170.140.10">
    <property type="entry name" value="Chitin binding domain"/>
    <property type="match status" value="1"/>
</dbReference>
<keyword evidence="2" id="KW-0472">Membrane</keyword>
<dbReference type="Proteomes" id="UP000324222">
    <property type="component" value="Unassembled WGS sequence"/>
</dbReference>
<dbReference type="InterPro" id="IPR002557">
    <property type="entry name" value="Chitin-bd_dom"/>
</dbReference>
<feature type="compositionally biased region" description="Pro residues" evidence="1">
    <location>
        <begin position="967"/>
        <end position="977"/>
    </location>
</feature>
<dbReference type="PROSITE" id="PS50940">
    <property type="entry name" value="CHIT_BIND_II"/>
    <property type="match status" value="1"/>
</dbReference>
<keyword evidence="2" id="KW-1133">Transmembrane helix</keyword>
<accession>A0A5B7CT44</accession>
<dbReference type="GO" id="GO:0008061">
    <property type="term" value="F:chitin binding"/>
    <property type="evidence" value="ECO:0007669"/>
    <property type="project" value="InterPro"/>
</dbReference>
<feature type="region of interest" description="Disordered" evidence="1">
    <location>
        <begin position="503"/>
        <end position="796"/>
    </location>
</feature>
<dbReference type="PANTHER" id="PTHR22933:SF43">
    <property type="entry name" value="LP10131P"/>
    <property type="match status" value="1"/>
</dbReference>
<feature type="region of interest" description="Disordered" evidence="1">
    <location>
        <begin position="46"/>
        <end position="117"/>
    </location>
</feature>
<dbReference type="PANTHER" id="PTHR22933">
    <property type="entry name" value="FI18007P1-RELATED"/>
    <property type="match status" value="1"/>
</dbReference>
<dbReference type="GO" id="GO:0005576">
    <property type="term" value="C:extracellular region"/>
    <property type="evidence" value="ECO:0007669"/>
    <property type="project" value="InterPro"/>
</dbReference>
<feature type="compositionally biased region" description="Pro residues" evidence="1">
    <location>
        <begin position="1029"/>
        <end position="1041"/>
    </location>
</feature>
<evidence type="ECO:0000256" key="1">
    <source>
        <dbReference type="SAM" id="MobiDB-lite"/>
    </source>
</evidence>
<sequence>MVYTGRWRQSVVCQTQQEDVGGGVMGGAWCLLLLLGVVRFAAADSSVEAQPPEGSVTATSPIDLSHSHSLSSQNVDARERNSKGESKDTDGKGSVVDDELTENVDVADSRHSATSPSASSRMLFVGKDIYPPLAANGTTNRTRDLLTWRLKDQTRLKDLTNKILASVKDQWRRNEEFGILNKHPHDVGGSDGQSEAGSQVVERRVAPPKHFGRRPNRLPCGRRVSQHDHLYYSLNISLLAGAYSVLSKVLPGSRLPRVEGSGKQLGAKLPYIDESNRYTKKSPATFINLEACGGQTPTEEKRGKTRDSGCKSANETLELRRRLMHDLQSSFSAPLPSRIRYRLKKKPSIYTSKKPSSRQDIGVPDIYETEVSITPKLRRRPPTRLTQGDHSNEFGFAADRKFSQFVLPEAHQHVALESLSIPNDAATDDNTQTYIPLSPVSASDLPSGLVYRPPRRPPGSQKRRTSGLLRRPSPSEPHYFTTPSSLQHLSIQAHLPYRRPVSFRYSRTPNTGGPTRSTSPASRVHHSTVTNRDESTHVTSTPLHSSTASGNTHPSQKYLPPNKEYIPPRGTSPKPPAREGPTKPPVHYVPPQNEYLPPKPTADVKPSTESSPTYQTPAKDYEASTEHSEQPHSQPPRKYIPPNKEYLPPQDNQEDFPAPSKEYNPQKTTPKVPSRHYLTPNKDYKTVTRRPHRPSSEQKIPATGYPEPPRKYLPPDKNFGPDGTGLGGRRPPSRRRRPGKRRRKNRKRPTPPSRKYIPPNKEYLPPHSDSHSAKEPSKTYETPDKEYLPPKNYSLHSDSMTATTVTVPYTIPPRTYLPPHLDHSTAAPSYTTPTPHSNYVPPHLPTPPTSSLKQPHSGYSPPAVTYGPPVRTYQPPTNSYIPPQGTTTLPGWLHNIKTDHASSGPAQPEVYVSRFPPPLKVFADHHASPITTPQPAYTPPVRTYQPPIKEYLPPTLSHSTTPKPVYTGPPPPPPPIHRPLDPAFLPVPKRPSTHYLPPHADYQSPGHADATHPTATPKPHYITIILPPETSPKPDYIPPAPPKKEYVPPSSPKPDYVPPSSPKPDYVPPSSPKPDYVPPSSPKPDYVPPSSPKPDYVPPSSPKPDYVPPSSPKPDYVPPSSPKPDYVPPTSRKPEYVPPKAPKPGSSARHPPASVTTYRPSHDPKIQQLQDFSHPGRARPSPSRPSSPPVYYPTTPGRAGRDYPILSYIPLTSFGCDLVADYPGYYADMEAGCQVFHICHRSGRQDSFLCPNGTVFNQKYFVCDWWYNFACEDAPFFYPVNAAIGQPGVPLHRNAFEPDLRLVHNLPPLHARPRPHPQPRPATLIPHHLDPPPELAPSLAPRDKTTCAFLILDCEGKLLLNNLSLHPVTYRRALMKDLSSGAALPHACSVSWER</sequence>
<proteinExistence type="predicted"/>
<feature type="compositionally biased region" description="Basic and acidic residues" evidence="1">
    <location>
        <begin position="619"/>
        <end position="630"/>
    </location>
</feature>
<feature type="compositionally biased region" description="Pro residues" evidence="1">
    <location>
        <begin position="1049"/>
        <end position="1127"/>
    </location>
</feature>
<dbReference type="Pfam" id="PF01607">
    <property type="entry name" value="CBM_14"/>
    <property type="match status" value="1"/>
</dbReference>
<feature type="transmembrane region" description="Helical" evidence="2">
    <location>
        <begin position="20"/>
        <end position="42"/>
    </location>
</feature>
<dbReference type="SMART" id="SM00494">
    <property type="entry name" value="ChtBD2"/>
    <property type="match status" value="1"/>
</dbReference>
<evidence type="ECO:0000313" key="5">
    <source>
        <dbReference type="Proteomes" id="UP000324222"/>
    </source>
</evidence>
<dbReference type="InterPro" id="IPR052976">
    <property type="entry name" value="Scoloptoxin-like"/>
</dbReference>
<feature type="region of interest" description="Disordered" evidence="1">
    <location>
        <begin position="816"/>
        <end position="860"/>
    </location>
</feature>